<dbReference type="AlphaFoldDB" id="A0AAD6SHZ7"/>
<sequence>MRQFGTTATPTSIHCGIWFLMGCGLTPDSASVAFPTHVIYSGQRAERSRASSSSNDTTVRLWCMSPTPGLFLEPEPHLRKLDTSVQVLGLSNRRTSRSTVANTSVPDVEVTTELPSAARPAGGNEELSAIGDAETSRLGDHDTGAAIVATIRTKKVYRTATRCICSER</sequence>
<comment type="caution">
    <text evidence="1">The sequence shown here is derived from an EMBL/GenBank/DDBJ whole genome shotgun (WGS) entry which is preliminary data.</text>
</comment>
<keyword evidence="2" id="KW-1185">Reference proteome</keyword>
<gene>
    <name evidence="1" type="ORF">C8F04DRAFT_1119814</name>
</gene>
<evidence type="ECO:0000313" key="1">
    <source>
        <dbReference type="EMBL" id="KAJ7028369.1"/>
    </source>
</evidence>
<organism evidence="1 2">
    <name type="scientific">Mycena alexandri</name>
    <dbReference type="NCBI Taxonomy" id="1745969"/>
    <lineage>
        <taxon>Eukaryota</taxon>
        <taxon>Fungi</taxon>
        <taxon>Dikarya</taxon>
        <taxon>Basidiomycota</taxon>
        <taxon>Agaricomycotina</taxon>
        <taxon>Agaricomycetes</taxon>
        <taxon>Agaricomycetidae</taxon>
        <taxon>Agaricales</taxon>
        <taxon>Marasmiineae</taxon>
        <taxon>Mycenaceae</taxon>
        <taxon>Mycena</taxon>
    </lineage>
</organism>
<dbReference type="Proteomes" id="UP001218188">
    <property type="component" value="Unassembled WGS sequence"/>
</dbReference>
<proteinExistence type="predicted"/>
<evidence type="ECO:0000313" key="2">
    <source>
        <dbReference type="Proteomes" id="UP001218188"/>
    </source>
</evidence>
<reference evidence="1" key="1">
    <citation type="submission" date="2023-03" db="EMBL/GenBank/DDBJ databases">
        <title>Massive genome expansion in bonnet fungi (Mycena s.s.) driven by repeated elements and novel gene families across ecological guilds.</title>
        <authorList>
            <consortium name="Lawrence Berkeley National Laboratory"/>
            <person name="Harder C.B."/>
            <person name="Miyauchi S."/>
            <person name="Viragh M."/>
            <person name="Kuo A."/>
            <person name="Thoen E."/>
            <person name="Andreopoulos B."/>
            <person name="Lu D."/>
            <person name="Skrede I."/>
            <person name="Drula E."/>
            <person name="Henrissat B."/>
            <person name="Morin E."/>
            <person name="Kohler A."/>
            <person name="Barry K."/>
            <person name="LaButti K."/>
            <person name="Morin E."/>
            <person name="Salamov A."/>
            <person name="Lipzen A."/>
            <person name="Mereny Z."/>
            <person name="Hegedus B."/>
            <person name="Baldrian P."/>
            <person name="Stursova M."/>
            <person name="Weitz H."/>
            <person name="Taylor A."/>
            <person name="Grigoriev I.V."/>
            <person name="Nagy L.G."/>
            <person name="Martin F."/>
            <person name="Kauserud H."/>
        </authorList>
    </citation>
    <scope>NUCLEOTIDE SEQUENCE</scope>
    <source>
        <strain evidence="1">CBHHK200</strain>
    </source>
</reference>
<accession>A0AAD6SHZ7</accession>
<name>A0AAD6SHZ7_9AGAR</name>
<dbReference type="EMBL" id="JARJCM010000113">
    <property type="protein sequence ID" value="KAJ7028369.1"/>
    <property type="molecule type" value="Genomic_DNA"/>
</dbReference>
<dbReference type="PROSITE" id="PS51257">
    <property type="entry name" value="PROKAR_LIPOPROTEIN"/>
    <property type="match status" value="1"/>
</dbReference>
<protein>
    <submittedName>
        <fullName evidence="1">Uncharacterized protein</fullName>
    </submittedName>
</protein>